<dbReference type="RefSeq" id="WP_094853624.1">
    <property type="nucleotide sequence ID" value="NZ_NEVM01000002.1"/>
</dbReference>
<dbReference type="InterPro" id="IPR050282">
    <property type="entry name" value="Cycloisomerase_2"/>
</dbReference>
<dbReference type="PANTHER" id="PTHR30344:SF1">
    <property type="entry name" value="6-PHOSPHOGLUCONOLACTONASE"/>
    <property type="match status" value="1"/>
</dbReference>
<keyword evidence="2" id="KW-0313">Glucose metabolism</keyword>
<organism evidence="3 4">
    <name type="scientific">Bordetella genomosp. 10</name>
    <dbReference type="NCBI Taxonomy" id="1416804"/>
    <lineage>
        <taxon>Bacteria</taxon>
        <taxon>Pseudomonadati</taxon>
        <taxon>Pseudomonadota</taxon>
        <taxon>Betaproteobacteria</taxon>
        <taxon>Burkholderiales</taxon>
        <taxon>Alcaligenaceae</taxon>
        <taxon>Bordetella</taxon>
    </lineage>
</organism>
<evidence type="ECO:0000313" key="3">
    <source>
        <dbReference type="EMBL" id="OZI34634.1"/>
    </source>
</evidence>
<dbReference type="OrthoDB" id="9790815at2"/>
<gene>
    <name evidence="3" type="ORF">CAL29_14170</name>
</gene>
<dbReference type="InterPro" id="IPR015943">
    <property type="entry name" value="WD40/YVTN_repeat-like_dom_sf"/>
</dbReference>
<evidence type="ECO:0000256" key="1">
    <source>
        <dbReference type="ARBA" id="ARBA00005564"/>
    </source>
</evidence>
<keyword evidence="4" id="KW-1185">Reference proteome</keyword>
<comment type="caution">
    <text evidence="3">The sequence shown here is derived from an EMBL/GenBank/DDBJ whole genome shotgun (WGS) entry which is preliminary data.</text>
</comment>
<sequence>MTMPPEPQRRPGERAWVGCRTTRERAARGKGITAFSCTDNVWSPLQVLGGADNPSYLCLASGGEALYAVHGDGGTVSAFAVQPDGSLALLNRQDCRGRNPVHLILSRSGRWLVVANYATGSVVTIGVEEDGRLSGVRDLIELPGEPGPHRRQQQGSHPHQLVIHPSGRWIAVPDKGCDVIHAIALDEASGLLRHLAMTAVAPGSGPRHLAFSKDGRYAWIVLELTSQVLAARVTDDGEFHAFQRLTTVPASETGENTGSGILMDPTGHALFVSNRGHGSVVRFAIDPATGELSSPVWRDAGGRVPRFITFSPDGDVLVANEDTDTIVRLSPCVDIPPIIVARTGSPVCIVFQE</sequence>
<evidence type="ECO:0000256" key="2">
    <source>
        <dbReference type="ARBA" id="ARBA00022526"/>
    </source>
</evidence>
<dbReference type="Pfam" id="PF10282">
    <property type="entry name" value="Lactonase"/>
    <property type="match status" value="1"/>
</dbReference>
<proteinExistence type="inferred from homology"/>
<reference evidence="4" key="1">
    <citation type="submission" date="2017-05" db="EMBL/GenBank/DDBJ databases">
        <title>Complete and WGS of Bordetella genogroups.</title>
        <authorList>
            <person name="Spilker T."/>
            <person name="Lipuma J."/>
        </authorList>
    </citation>
    <scope>NUCLEOTIDE SEQUENCE [LARGE SCALE GENOMIC DNA]</scope>
    <source>
        <strain evidence="4">AU16122</strain>
    </source>
</reference>
<dbReference type="InterPro" id="IPR011048">
    <property type="entry name" value="Haem_d1_sf"/>
</dbReference>
<dbReference type="AlphaFoldDB" id="A0A261SB64"/>
<keyword evidence="2" id="KW-0119">Carbohydrate metabolism</keyword>
<dbReference type="SUPFAM" id="SSF51004">
    <property type="entry name" value="C-terminal (heme d1) domain of cytochrome cd1-nitrite reductase"/>
    <property type="match status" value="1"/>
</dbReference>
<dbReference type="EMBL" id="NEVM01000002">
    <property type="protein sequence ID" value="OZI34634.1"/>
    <property type="molecule type" value="Genomic_DNA"/>
</dbReference>
<protein>
    <recommendedName>
        <fullName evidence="5">Hemagglutinin</fullName>
    </recommendedName>
</protein>
<dbReference type="GO" id="GO:0017057">
    <property type="term" value="F:6-phosphogluconolactonase activity"/>
    <property type="evidence" value="ECO:0007669"/>
    <property type="project" value="TreeGrafter"/>
</dbReference>
<accession>A0A261SB64</accession>
<dbReference type="InterPro" id="IPR019405">
    <property type="entry name" value="Lactonase_7-beta_prop"/>
</dbReference>
<comment type="similarity">
    <text evidence="1">Belongs to the cycloisomerase 2 family.</text>
</comment>
<name>A0A261SB64_9BORD</name>
<dbReference type="Proteomes" id="UP000216020">
    <property type="component" value="Unassembled WGS sequence"/>
</dbReference>
<dbReference type="Gene3D" id="2.130.10.10">
    <property type="entry name" value="YVTN repeat-like/Quinoprotein amine dehydrogenase"/>
    <property type="match status" value="1"/>
</dbReference>
<evidence type="ECO:0000313" key="4">
    <source>
        <dbReference type="Proteomes" id="UP000216020"/>
    </source>
</evidence>
<dbReference type="PANTHER" id="PTHR30344">
    <property type="entry name" value="6-PHOSPHOGLUCONOLACTONASE-RELATED"/>
    <property type="match status" value="1"/>
</dbReference>
<evidence type="ECO:0008006" key="5">
    <source>
        <dbReference type="Google" id="ProtNLM"/>
    </source>
</evidence>
<dbReference type="GO" id="GO:0006006">
    <property type="term" value="P:glucose metabolic process"/>
    <property type="evidence" value="ECO:0007669"/>
    <property type="project" value="UniProtKB-KW"/>
</dbReference>